<dbReference type="EMBL" id="JANPWB010000005">
    <property type="protein sequence ID" value="KAJ1189475.1"/>
    <property type="molecule type" value="Genomic_DNA"/>
</dbReference>
<comment type="caution">
    <text evidence="1">The sequence shown here is derived from an EMBL/GenBank/DDBJ whole genome shotgun (WGS) entry which is preliminary data.</text>
</comment>
<dbReference type="AlphaFoldDB" id="A0AAV7UKC5"/>
<keyword evidence="2" id="KW-1185">Reference proteome</keyword>
<name>A0AAV7UKC5_PLEWA</name>
<gene>
    <name evidence="1" type="ORF">NDU88_006220</name>
</gene>
<organism evidence="1 2">
    <name type="scientific">Pleurodeles waltl</name>
    <name type="common">Iberian ribbed newt</name>
    <dbReference type="NCBI Taxonomy" id="8319"/>
    <lineage>
        <taxon>Eukaryota</taxon>
        <taxon>Metazoa</taxon>
        <taxon>Chordata</taxon>
        <taxon>Craniata</taxon>
        <taxon>Vertebrata</taxon>
        <taxon>Euteleostomi</taxon>
        <taxon>Amphibia</taxon>
        <taxon>Batrachia</taxon>
        <taxon>Caudata</taxon>
        <taxon>Salamandroidea</taxon>
        <taxon>Salamandridae</taxon>
        <taxon>Pleurodelinae</taxon>
        <taxon>Pleurodeles</taxon>
    </lineage>
</organism>
<protein>
    <submittedName>
        <fullName evidence="1">Uncharacterized protein</fullName>
    </submittedName>
</protein>
<evidence type="ECO:0000313" key="2">
    <source>
        <dbReference type="Proteomes" id="UP001066276"/>
    </source>
</evidence>
<accession>A0AAV7UKC5</accession>
<dbReference type="Proteomes" id="UP001066276">
    <property type="component" value="Chromosome 3_1"/>
</dbReference>
<evidence type="ECO:0000313" key="1">
    <source>
        <dbReference type="EMBL" id="KAJ1189475.1"/>
    </source>
</evidence>
<proteinExistence type="predicted"/>
<sequence>MEYFSGCTGEVRHLWCPGGPNQHLLGCDHCPNPGWEGSRVESQPEPPEDSLWAGLRQRRRAEVGEALEDTRAASSGRSFVWLSAGLSIKRESHSWGLASESTVFPQEEEKAATVSSCAAVGGYRRI</sequence>
<reference evidence="1" key="1">
    <citation type="journal article" date="2022" name="bioRxiv">
        <title>Sequencing and chromosome-scale assembly of the giantPleurodeles waltlgenome.</title>
        <authorList>
            <person name="Brown T."/>
            <person name="Elewa A."/>
            <person name="Iarovenko S."/>
            <person name="Subramanian E."/>
            <person name="Araus A.J."/>
            <person name="Petzold A."/>
            <person name="Susuki M."/>
            <person name="Suzuki K.-i.T."/>
            <person name="Hayashi T."/>
            <person name="Toyoda A."/>
            <person name="Oliveira C."/>
            <person name="Osipova E."/>
            <person name="Leigh N.D."/>
            <person name="Simon A."/>
            <person name="Yun M.H."/>
        </authorList>
    </citation>
    <scope>NUCLEOTIDE SEQUENCE</scope>
    <source>
        <strain evidence="1">20211129_DDA</strain>
        <tissue evidence="1">Liver</tissue>
    </source>
</reference>